<evidence type="ECO:0000256" key="1">
    <source>
        <dbReference type="SAM" id="Coils"/>
    </source>
</evidence>
<proteinExistence type="predicted"/>
<dbReference type="PANTHER" id="PTHR43019">
    <property type="entry name" value="SERINE ENDOPROTEASE DEGS"/>
    <property type="match status" value="1"/>
</dbReference>
<dbReference type="EC" id="3.4.21.107" evidence="3"/>
<keyword evidence="1" id="KW-0175">Coiled coil</keyword>
<accession>A0A4U9UF41</accession>
<sequence length="390" mass="42808">MPAEAEKNIFFNRVNLSNTMGTMNQSEFFEWADQYLRGELAAAEQAAFESFCAEHPSYAAQLQQHRDFVAHMKETSQRLDFKNALAKSAKEYHQSQSRTTKVVPMKQSAVISLWERIKASSLVAAVVAVFAVFGTLWLSGYYSNLEKASSDYSALRRDMNNVKKNVNAHNAAIRDINDKKSVTAGESQFGATGFMLTTDGYVVTNYHVISGADSIYLQNSKGESYKAQVVHTDASKDLAILYIADKNFKKVKSLPYTFKTSTSDLGEDIYTIGFPRDEAVYGQGYLSSSTGYAGDTIAYQISVPVNPGNSGGPVLDSKGNVIGIISGKQRGIDGAAFAIKTKSIMNAIAAIPTDSLSAEVKINKKNTLAGLPRTEQIKKLQDYIYMVKVY</sequence>
<dbReference type="GO" id="GO:0004252">
    <property type="term" value="F:serine-type endopeptidase activity"/>
    <property type="evidence" value="ECO:0007669"/>
    <property type="project" value="InterPro"/>
</dbReference>
<dbReference type="PANTHER" id="PTHR43019:SF23">
    <property type="entry name" value="PROTEASE DO-LIKE 5, CHLOROPLASTIC"/>
    <property type="match status" value="1"/>
</dbReference>
<keyword evidence="2" id="KW-0472">Membrane</keyword>
<dbReference type="Pfam" id="PF13365">
    <property type="entry name" value="Trypsin_2"/>
    <property type="match status" value="1"/>
</dbReference>
<dbReference type="GO" id="GO:0006508">
    <property type="term" value="P:proteolysis"/>
    <property type="evidence" value="ECO:0007669"/>
    <property type="project" value="UniProtKB-KW"/>
</dbReference>
<dbReference type="SUPFAM" id="SSF50494">
    <property type="entry name" value="Trypsin-like serine proteases"/>
    <property type="match status" value="1"/>
</dbReference>
<organism evidence="3 4">
    <name type="scientific">Sphingobacterium thalpophilum</name>
    <dbReference type="NCBI Taxonomy" id="259"/>
    <lineage>
        <taxon>Bacteria</taxon>
        <taxon>Pseudomonadati</taxon>
        <taxon>Bacteroidota</taxon>
        <taxon>Sphingobacteriia</taxon>
        <taxon>Sphingobacteriales</taxon>
        <taxon>Sphingobacteriaceae</taxon>
        <taxon>Sphingobacterium</taxon>
    </lineage>
</organism>
<keyword evidence="3" id="KW-0645">Protease</keyword>
<name>A0A4U9UF41_9SPHI</name>
<keyword evidence="2" id="KW-1133">Transmembrane helix</keyword>
<gene>
    <name evidence="3" type="primary">mucD_1</name>
    <name evidence="3" type="ORF">NCTC11429_00922</name>
</gene>
<feature type="transmembrane region" description="Helical" evidence="2">
    <location>
        <begin position="122"/>
        <end position="142"/>
    </location>
</feature>
<dbReference type="AlphaFoldDB" id="A0A4U9UF41"/>
<dbReference type="InterPro" id="IPR001940">
    <property type="entry name" value="Peptidase_S1C"/>
</dbReference>
<dbReference type="Proteomes" id="UP000308196">
    <property type="component" value="Chromosome"/>
</dbReference>
<evidence type="ECO:0000313" key="4">
    <source>
        <dbReference type="Proteomes" id="UP000308196"/>
    </source>
</evidence>
<feature type="coiled-coil region" evidence="1">
    <location>
        <begin position="145"/>
        <end position="179"/>
    </location>
</feature>
<dbReference type="InterPro" id="IPR043504">
    <property type="entry name" value="Peptidase_S1_PA_chymotrypsin"/>
</dbReference>
<protein>
    <submittedName>
        <fullName evidence="3">Probable periplasmic serine endoprotease DegP-like</fullName>
        <ecNumber evidence="3">3.4.21.107</ecNumber>
    </submittedName>
</protein>
<dbReference type="PRINTS" id="PR00834">
    <property type="entry name" value="PROTEASES2C"/>
</dbReference>
<evidence type="ECO:0000313" key="3">
    <source>
        <dbReference type="EMBL" id="VTR31965.1"/>
    </source>
</evidence>
<evidence type="ECO:0000256" key="2">
    <source>
        <dbReference type="SAM" id="Phobius"/>
    </source>
</evidence>
<keyword evidence="3" id="KW-0378">Hydrolase</keyword>
<keyword evidence="2" id="KW-0812">Transmembrane</keyword>
<reference evidence="3 4" key="1">
    <citation type="submission" date="2019-05" db="EMBL/GenBank/DDBJ databases">
        <authorList>
            <consortium name="Pathogen Informatics"/>
        </authorList>
    </citation>
    <scope>NUCLEOTIDE SEQUENCE [LARGE SCALE GENOMIC DNA]</scope>
    <source>
        <strain evidence="3 4">NCTC11429</strain>
    </source>
</reference>
<dbReference type="KEGG" id="stha:NCTC11429_00922"/>
<dbReference type="Gene3D" id="2.40.10.10">
    <property type="entry name" value="Trypsin-like serine proteases"/>
    <property type="match status" value="2"/>
</dbReference>
<dbReference type="STRING" id="1123265.GCA_000686625_02830"/>
<dbReference type="InterPro" id="IPR009003">
    <property type="entry name" value="Peptidase_S1_PA"/>
</dbReference>
<dbReference type="EMBL" id="LR590484">
    <property type="protein sequence ID" value="VTR31965.1"/>
    <property type="molecule type" value="Genomic_DNA"/>
</dbReference>